<organism evidence="7 8">
    <name type="scientific">Botryosphaeria dothidea</name>
    <dbReference type="NCBI Taxonomy" id="55169"/>
    <lineage>
        <taxon>Eukaryota</taxon>
        <taxon>Fungi</taxon>
        <taxon>Dikarya</taxon>
        <taxon>Ascomycota</taxon>
        <taxon>Pezizomycotina</taxon>
        <taxon>Dothideomycetes</taxon>
        <taxon>Dothideomycetes incertae sedis</taxon>
        <taxon>Botryosphaeriales</taxon>
        <taxon>Botryosphaeriaceae</taxon>
        <taxon>Botryosphaeria</taxon>
    </lineage>
</organism>
<evidence type="ECO:0000256" key="5">
    <source>
        <dbReference type="ARBA" id="ARBA00023306"/>
    </source>
</evidence>
<comment type="similarity">
    <text evidence="2">Belongs to the CDC45 family.</text>
</comment>
<keyword evidence="8" id="KW-1185">Reference proteome</keyword>
<dbReference type="PANTHER" id="PTHR10507">
    <property type="entry name" value="CDC45-RELATED PROTEIN"/>
    <property type="match status" value="1"/>
</dbReference>
<dbReference type="GO" id="GO:0000727">
    <property type="term" value="P:double-strand break repair via break-induced replication"/>
    <property type="evidence" value="ECO:0007669"/>
    <property type="project" value="TreeGrafter"/>
</dbReference>
<keyword evidence="7" id="KW-0396">Initiation factor</keyword>
<protein>
    <submittedName>
        <fullName evidence="7">DNA replication initiation factor cdc45</fullName>
    </submittedName>
</protein>
<comment type="caution">
    <text evidence="7">The sequence shown here is derived from an EMBL/GenBank/DDBJ whole genome shotgun (WGS) entry which is preliminary data.</text>
</comment>
<feature type="region of interest" description="Disordered" evidence="6">
    <location>
        <begin position="369"/>
        <end position="389"/>
    </location>
</feature>
<dbReference type="InterPro" id="IPR003874">
    <property type="entry name" value="CDC45"/>
</dbReference>
<feature type="compositionally biased region" description="Low complexity" evidence="6">
    <location>
        <begin position="276"/>
        <end position="290"/>
    </location>
</feature>
<feature type="region of interest" description="Disordered" evidence="6">
    <location>
        <begin position="574"/>
        <end position="606"/>
    </location>
</feature>
<feature type="compositionally biased region" description="Basic and acidic residues" evidence="6">
    <location>
        <begin position="757"/>
        <end position="780"/>
    </location>
</feature>
<dbReference type="GO" id="GO:1902977">
    <property type="term" value="P:mitotic DNA replication preinitiation complex assembly"/>
    <property type="evidence" value="ECO:0007669"/>
    <property type="project" value="TreeGrafter"/>
</dbReference>
<dbReference type="Pfam" id="PF02724">
    <property type="entry name" value="CDC45"/>
    <property type="match status" value="1"/>
</dbReference>
<dbReference type="OrthoDB" id="10258882at2759"/>
<evidence type="ECO:0000256" key="6">
    <source>
        <dbReference type="SAM" id="MobiDB-lite"/>
    </source>
</evidence>
<comment type="subcellular location">
    <subcellularLocation>
        <location evidence="1">Nucleus</location>
    </subcellularLocation>
</comment>
<feature type="compositionally biased region" description="Acidic residues" evidence="6">
    <location>
        <begin position="782"/>
        <end position="811"/>
    </location>
</feature>
<keyword evidence="3" id="KW-0235">DNA replication</keyword>
<keyword evidence="7" id="KW-0648">Protein biosynthesis</keyword>
<feature type="compositionally biased region" description="Acidic residues" evidence="6">
    <location>
        <begin position="232"/>
        <end position="244"/>
    </location>
</feature>
<dbReference type="GO" id="GO:0003697">
    <property type="term" value="F:single-stranded DNA binding"/>
    <property type="evidence" value="ECO:0007669"/>
    <property type="project" value="TreeGrafter"/>
</dbReference>
<evidence type="ECO:0000256" key="3">
    <source>
        <dbReference type="ARBA" id="ARBA00022705"/>
    </source>
</evidence>
<evidence type="ECO:0000256" key="4">
    <source>
        <dbReference type="ARBA" id="ARBA00023242"/>
    </source>
</evidence>
<dbReference type="GO" id="GO:0003682">
    <property type="term" value="F:chromatin binding"/>
    <property type="evidence" value="ECO:0007669"/>
    <property type="project" value="TreeGrafter"/>
</dbReference>
<evidence type="ECO:0000256" key="2">
    <source>
        <dbReference type="ARBA" id="ARBA00010727"/>
    </source>
</evidence>
<name>A0A8H4NCT2_9PEZI</name>
<keyword evidence="4" id="KW-0539">Nucleus</keyword>
<evidence type="ECO:0000313" key="8">
    <source>
        <dbReference type="Proteomes" id="UP000572817"/>
    </source>
</evidence>
<proteinExistence type="inferred from homology"/>
<sequence length="869" mass="96049">MYLPRNLIAHLYTHLLHTTHPLSPPVLLLVSLEPDALCACRILTALLKRDYIPHKIQPIAGYNDLARAGQELVRPMRLNDGGSGGVVICLGVGGLVDLENLLGLEGDEAADFGGVEIWIMDARRPWNLSNVFGGRGVPGAEDTELPTKVPGVDRGRILRSYKPGRGGIVVFDDGDIEEELEREREAYTSLEQMPEIDEADFDDEESDTEEPTEEEQPPVSGQTGRKRKSWGDGDEDSEMEDDEERPAQRRRSNSSTPIPSSPSRPPRRGLLLTTNSSDFSRSDSISRSVSPPAEKQPSAKTLRRRLLKLREQHTRVLDKYYSLGTSYSEPVSSIVYSLASELGREDNDLLWQAIVGVSSLELYGRTPTGMGISSSSSSSSSSKHGWHGSRGDRIRALLQDEVRRLNPTDPKDIAREASLGESGGVIPTHARSPTDMSIRLSPEPRFLLIRHWSLYDSMLHSPYLAAKLHLWSDQGKRRLHKLLAKMGVSLTQCKQSYTHMDMELKRGLRERLLKFAPVYGLDGLVPEATEHGGGREGWGFVRCWGWKACLSAIDVGVVLGAILEVGSSITTATTTGGFPNSSPQLPPTPQSLDSGSQGYLPDAPNSAKFDDEAAQDAISSRFWTAYDALTSPALVTQHIPVAQHLHRAILRTGTALIAKHQIRHLRAFRMAVVKEGPDAPLFTHAGALVKLALWIAEAVAEMEGRKKGGRSGNELVLAGLDEQRGVYVVVGLGGGGTTVQGKEKEKRRAERRKRKEEKREVRRKEKAAERQRQLERRLANGEEVDEDDDEDVETEEEDSSESESEDEEAEEEGKRRGVGRNRFGIAFQEVIEETGARVKVDSFEHCVVEVRKEDLSGFLEQLSMKAIVG</sequence>
<dbReference type="EMBL" id="WWBZ02000014">
    <property type="protein sequence ID" value="KAF4310572.1"/>
    <property type="molecule type" value="Genomic_DNA"/>
</dbReference>
<feature type="region of interest" description="Disordered" evidence="6">
    <location>
        <begin position="738"/>
        <end position="818"/>
    </location>
</feature>
<dbReference type="GO" id="GO:0006270">
    <property type="term" value="P:DNA replication initiation"/>
    <property type="evidence" value="ECO:0007669"/>
    <property type="project" value="InterPro"/>
</dbReference>
<evidence type="ECO:0000313" key="7">
    <source>
        <dbReference type="EMBL" id="KAF4310572.1"/>
    </source>
</evidence>
<feature type="compositionally biased region" description="Low complexity" evidence="6">
    <location>
        <begin position="373"/>
        <end position="382"/>
    </location>
</feature>
<evidence type="ECO:0000256" key="1">
    <source>
        <dbReference type="ARBA" id="ARBA00004123"/>
    </source>
</evidence>
<dbReference type="Proteomes" id="UP000572817">
    <property type="component" value="Unassembled WGS sequence"/>
</dbReference>
<accession>A0A8H4NCT2</accession>
<dbReference type="GO" id="GO:0031261">
    <property type="term" value="C:DNA replication preinitiation complex"/>
    <property type="evidence" value="ECO:0007669"/>
    <property type="project" value="TreeGrafter"/>
</dbReference>
<feature type="region of interest" description="Disordered" evidence="6">
    <location>
        <begin position="185"/>
        <end position="301"/>
    </location>
</feature>
<dbReference type="GO" id="GO:0003688">
    <property type="term" value="F:DNA replication origin binding"/>
    <property type="evidence" value="ECO:0007669"/>
    <property type="project" value="TreeGrafter"/>
</dbReference>
<dbReference type="GO" id="GO:0003743">
    <property type="term" value="F:translation initiation factor activity"/>
    <property type="evidence" value="ECO:0007669"/>
    <property type="project" value="UniProtKB-KW"/>
</dbReference>
<reference evidence="7" key="1">
    <citation type="submission" date="2020-04" db="EMBL/GenBank/DDBJ databases">
        <title>Genome Assembly and Annotation of Botryosphaeria dothidea sdau 11-99, a Latent Pathogen of Apple Fruit Ring Rot in China.</title>
        <authorList>
            <person name="Yu C."/>
            <person name="Diao Y."/>
            <person name="Lu Q."/>
            <person name="Zhao J."/>
            <person name="Cui S."/>
            <person name="Peng C."/>
            <person name="He B."/>
            <person name="Liu H."/>
        </authorList>
    </citation>
    <scope>NUCLEOTIDE SEQUENCE [LARGE SCALE GENOMIC DNA]</scope>
    <source>
        <strain evidence="7">Sdau11-99</strain>
    </source>
</reference>
<gene>
    <name evidence="7" type="ORF">GTA08_BOTSDO13927</name>
</gene>
<dbReference type="PANTHER" id="PTHR10507:SF0">
    <property type="entry name" value="CELL DIVISION CONTROL PROTEIN 45 HOMOLOG"/>
    <property type="match status" value="1"/>
</dbReference>
<keyword evidence="5" id="KW-0131">Cell cycle</keyword>
<dbReference type="AlphaFoldDB" id="A0A8H4NCT2"/>
<feature type="compositionally biased region" description="Acidic residues" evidence="6">
    <location>
        <begin position="194"/>
        <end position="216"/>
    </location>
</feature>